<name>A0AAV7KU53_PLEWA</name>
<dbReference type="EMBL" id="JANPWB010000016">
    <property type="protein sequence ID" value="KAJ1082448.1"/>
    <property type="molecule type" value="Genomic_DNA"/>
</dbReference>
<gene>
    <name evidence="1" type="ORF">NDU88_002616</name>
</gene>
<accession>A0AAV7KU53</accession>
<evidence type="ECO:0000313" key="2">
    <source>
        <dbReference type="Proteomes" id="UP001066276"/>
    </source>
</evidence>
<sequence>MEVGRRLSTFKYLQMKTWAGNVAQEVGSTNRLVDQMQLDTPMKKEVARWYWLMMDIVDGEFTLLEEIWRECLLEPQLKDLLQMDSLQTSGFSEDQFLALKGKDTNGDNRGMVIKEYDEDGFSLINLKKKMKRVEAHANFILEYLKAGVIPMGLRVRNSPGLFADIRKFLEKWSLIANRCSRDWMMLIVETAREMISSLESEITALEIKIKQKGTIEETKILLEKIEAEIDTYHEYLIKRKTDKLRKDLRLFSQERVYSYLRPHF</sequence>
<evidence type="ECO:0000313" key="1">
    <source>
        <dbReference type="EMBL" id="KAJ1082448.1"/>
    </source>
</evidence>
<protein>
    <submittedName>
        <fullName evidence="1">Uncharacterized protein</fullName>
    </submittedName>
</protein>
<keyword evidence="2" id="KW-1185">Reference proteome</keyword>
<comment type="caution">
    <text evidence="1">The sequence shown here is derived from an EMBL/GenBank/DDBJ whole genome shotgun (WGS) entry which is preliminary data.</text>
</comment>
<dbReference type="AlphaFoldDB" id="A0AAV7KU53"/>
<reference evidence="1" key="1">
    <citation type="journal article" date="2022" name="bioRxiv">
        <title>Sequencing and chromosome-scale assembly of the giantPleurodeles waltlgenome.</title>
        <authorList>
            <person name="Brown T."/>
            <person name="Elewa A."/>
            <person name="Iarovenko S."/>
            <person name="Subramanian E."/>
            <person name="Araus A.J."/>
            <person name="Petzold A."/>
            <person name="Susuki M."/>
            <person name="Suzuki K.-i.T."/>
            <person name="Hayashi T."/>
            <person name="Toyoda A."/>
            <person name="Oliveira C."/>
            <person name="Osipova E."/>
            <person name="Leigh N.D."/>
            <person name="Simon A."/>
            <person name="Yun M.H."/>
        </authorList>
    </citation>
    <scope>NUCLEOTIDE SEQUENCE</scope>
    <source>
        <strain evidence="1">20211129_DDA</strain>
        <tissue evidence="1">Liver</tissue>
    </source>
</reference>
<organism evidence="1 2">
    <name type="scientific">Pleurodeles waltl</name>
    <name type="common">Iberian ribbed newt</name>
    <dbReference type="NCBI Taxonomy" id="8319"/>
    <lineage>
        <taxon>Eukaryota</taxon>
        <taxon>Metazoa</taxon>
        <taxon>Chordata</taxon>
        <taxon>Craniata</taxon>
        <taxon>Vertebrata</taxon>
        <taxon>Euteleostomi</taxon>
        <taxon>Amphibia</taxon>
        <taxon>Batrachia</taxon>
        <taxon>Caudata</taxon>
        <taxon>Salamandroidea</taxon>
        <taxon>Salamandridae</taxon>
        <taxon>Pleurodelinae</taxon>
        <taxon>Pleurodeles</taxon>
    </lineage>
</organism>
<dbReference type="Proteomes" id="UP001066276">
    <property type="component" value="Chromosome 12"/>
</dbReference>
<proteinExistence type="predicted"/>